<proteinExistence type="predicted"/>
<dbReference type="STRING" id="119641.SAMN05421842_1557"/>
<dbReference type="InterPro" id="IPR016747">
    <property type="entry name" value="Phosphotransbutyrylase"/>
</dbReference>
<keyword evidence="1" id="KW-0812">Transmembrane</keyword>
<feature type="domain" description="VanZ-like" evidence="2">
    <location>
        <begin position="10"/>
        <end position="137"/>
    </location>
</feature>
<evidence type="ECO:0000259" key="2">
    <source>
        <dbReference type="Pfam" id="PF04892"/>
    </source>
</evidence>
<protein>
    <submittedName>
        <fullName evidence="3">VanZ like family protein</fullName>
    </submittedName>
</protein>
<evidence type="ECO:0000313" key="4">
    <source>
        <dbReference type="Proteomes" id="UP000199263"/>
    </source>
</evidence>
<keyword evidence="4" id="KW-1185">Reference proteome</keyword>
<keyword evidence="1" id="KW-1133">Transmembrane helix</keyword>
<evidence type="ECO:0000313" key="3">
    <source>
        <dbReference type="EMBL" id="SFD47581.1"/>
    </source>
</evidence>
<feature type="transmembrane region" description="Helical" evidence="1">
    <location>
        <begin position="67"/>
        <end position="85"/>
    </location>
</feature>
<dbReference type="Proteomes" id="UP000199263">
    <property type="component" value="Unassembled WGS sequence"/>
</dbReference>
<feature type="transmembrane region" description="Helical" evidence="1">
    <location>
        <begin position="7"/>
        <end position="24"/>
    </location>
</feature>
<dbReference type="NCBIfam" id="NF037970">
    <property type="entry name" value="vanZ_1"/>
    <property type="match status" value="1"/>
</dbReference>
<dbReference type="RefSeq" id="WP_090094481.1">
    <property type="nucleotide sequence ID" value="NZ_FOMG01000055.1"/>
</dbReference>
<evidence type="ECO:0000256" key="1">
    <source>
        <dbReference type="SAM" id="Phobius"/>
    </source>
</evidence>
<dbReference type="OrthoDB" id="291892at2"/>
<sequence length="149" mass="17006">MKNKRKIIYWGLLIGWMTVIFIMSNQPAVVSDKQSTTTIMLLSKMGIHMSSIFGELSNFIIRKISHFLEYMILGILTLNVLGLYYNKSKIKFIVLLVVFAYACSDEFHQLFIPGREGAIRDVIIDTLGGATSIFIMDLKHKSIRKKNSI</sequence>
<name>A0A1I1SMF0_9CLOT</name>
<dbReference type="InterPro" id="IPR006976">
    <property type="entry name" value="VanZ-like"/>
</dbReference>
<accession>A0A1I1SMF0</accession>
<gene>
    <name evidence="3" type="ORF">SAMN05421842_1557</name>
</gene>
<dbReference type="EMBL" id="FOMG01000055">
    <property type="protein sequence ID" value="SFD47581.1"/>
    <property type="molecule type" value="Genomic_DNA"/>
</dbReference>
<keyword evidence="1" id="KW-0472">Membrane</keyword>
<dbReference type="Pfam" id="PF04892">
    <property type="entry name" value="VanZ"/>
    <property type="match status" value="1"/>
</dbReference>
<reference evidence="3 4" key="1">
    <citation type="submission" date="2016-10" db="EMBL/GenBank/DDBJ databases">
        <authorList>
            <person name="de Groot N.N."/>
        </authorList>
    </citation>
    <scope>NUCLEOTIDE SEQUENCE [LARGE SCALE GENOMIC DNA]</scope>
    <source>
        <strain evidence="3 4">DSM 12992</strain>
    </source>
</reference>
<dbReference type="PIRSF" id="PIRSF019083">
    <property type="entry name" value="UCP019083_VanZ"/>
    <property type="match status" value="1"/>
</dbReference>
<organism evidence="3 4">
    <name type="scientific">Clostridium uliginosum</name>
    <dbReference type="NCBI Taxonomy" id="119641"/>
    <lineage>
        <taxon>Bacteria</taxon>
        <taxon>Bacillati</taxon>
        <taxon>Bacillota</taxon>
        <taxon>Clostridia</taxon>
        <taxon>Eubacteriales</taxon>
        <taxon>Clostridiaceae</taxon>
        <taxon>Clostridium</taxon>
    </lineage>
</organism>
<dbReference type="AlphaFoldDB" id="A0A1I1SMF0"/>